<evidence type="ECO:0000313" key="2">
    <source>
        <dbReference type="Proteomes" id="UP000004995"/>
    </source>
</evidence>
<name>K4A3R6_SETIT</name>
<reference evidence="1" key="2">
    <citation type="submission" date="2018-08" db="UniProtKB">
        <authorList>
            <consortium name="EnsemblPlants"/>
        </authorList>
    </citation>
    <scope>IDENTIFICATION</scope>
    <source>
        <strain evidence="1">Yugu1</strain>
    </source>
</reference>
<proteinExistence type="predicted"/>
<accession>K4A3R6</accession>
<dbReference type="AlphaFoldDB" id="K4A3R6"/>
<dbReference type="Proteomes" id="UP000004995">
    <property type="component" value="Unassembled WGS sequence"/>
</dbReference>
<protein>
    <submittedName>
        <fullName evidence="1">Uncharacterized protein</fullName>
    </submittedName>
</protein>
<organism evidence="1 2">
    <name type="scientific">Setaria italica</name>
    <name type="common">Foxtail millet</name>
    <name type="synonym">Panicum italicum</name>
    <dbReference type="NCBI Taxonomy" id="4555"/>
    <lineage>
        <taxon>Eukaryota</taxon>
        <taxon>Viridiplantae</taxon>
        <taxon>Streptophyta</taxon>
        <taxon>Embryophyta</taxon>
        <taxon>Tracheophyta</taxon>
        <taxon>Spermatophyta</taxon>
        <taxon>Magnoliopsida</taxon>
        <taxon>Liliopsida</taxon>
        <taxon>Poales</taxon>
        <taxon>Poaceae</taxon>
        <taxon>PACMAD clade</taxon>
        <taxon>Panicoideae</taxon>
        <taxon>Panicodae</taxon>
        <taxon>Paniceae</taxon>
        <taxon>Cenchrinae</taxon>
        <taxon>Setaria</taxon>
    </lineage>
</organism>
<dbReference type="EMBL" id="AGNK02000783">
    <property type="status" value="NOT_ANNOTATED_CDS"/>
    <property type="molecule type" value="Genomic_DNA"/>
</dbReference>
<reference evidence="2" key="1">
    <citation type="journal article" date="2012" name="Nat. Biotechnol.">
        <title>Reference genome sequence of the model plant Setaria.</title>
        <authorList>
            <person name="Bennetzen J.L."/>
            <person name="Schmutz J."/>
            <person name="Wang H."/>
            <person name="Percifield R."/>
            <person name="Hawkins J."/>
            <person name="Pontaroli A.C."/>
            <person name="Estep M."/>
            <person name="Feng L."/>
            <person name="Vaughn J.N."/>
            <person name="Grimwood J."/>
            <person name="Jenkins J."/>
            <person name="Barry K."/>
            <person name="Lindquist E."/>
            <person name="Hellsten U."/>
            <person name="Deshpande S."/>
            <person name="Wang X."/>
            <person name="Wu X."/>
            <person name="Mitros T."/>
            <person name="Triplett J."/>
            <person name="Yang X."/>
            <person name="Ye C.Y."/>
            <person name="Mauro-Herrera M."/>
            <person name="Wang L."/>
            <person name="Li P."/>
            <person name="Sharma M."/>
            <person name="Sharma R."/>
            <person name="Ronald P.C."/>
            <person name="Panaud O."/>
            <person name="Kellogg E.A."/>
            <person name="Brutnell T.P."/>
            <person name="Doust A.N."/>
            <person name="Tuskan G.A."/>
            <person name="Rokhsar D."/>
            <person name="Devos K.M."/>
        </authorList>
    </citation>
    <scope>NUCLEOTIDE SEQUENCE [LARGE SCALE GENOMIC DNA]</scope>
    <source>
        <strain evidence="2">cv. Yugu1</strain>
    </source>
</reference>
<keyword evidence="2" id="KW-1185">Reference proteome</keyword>
<sequence length="32" mass="3663">MLLQMSKSVSCRGKPLIQEFPTLNSKLHFLSE</sequence>
<dbReference type="EnsemblPlants" id="KQL23080">
    <property type="protein sequence ID" value="KQL23080"/>
    <property type="gene ID" value="SETIT_033611mg"/>
</dbReference>
<dbReference type="ExpressionAtlas" id="K4A3R6">
    <property type="expression patterns" value="baseline"/>
</dbReference>
<evidence type="ECO:0000313" key="1">
    <source>
        <dbReference type="EnsemblPlants" id="KQL23080"/>
    </source>
</evidence>
<dbReference type="HOGENOM" id="CLU_3393055_0_0_1"/>
<dbReference type="Gramene" id="KQL23080">
    <property type="protein sequence ID" value="KQL23080"/>
    <property type="gene ID" value="SETIT_033611mg"/>
</dbReference>